<dbReference type="GO" id="GO:0005886">
    <property type="term" value="C:plasma membrane"/>
    <property type="evidence" value="ECO:0007669"/>
    <property type="project" value="UniProtKB-SubCell"/>
</dbReference>
<proteinExistence type="inferred from homology"/>
<evidence type="ECO:0000256" key="1">
    <source>
        <dbReference type="ARBA" id="ARBA00004651"/>
    </source>
</evidence>
<dbReference type="Proteomes" id="UP000316852">
    <property type="component" value="Unassembled WGS sequence"/>
</dbReference>
<accession>A0A538T747</accession>
<evidence type="ECO:0000256" key="2">
    <source>
        <dbReference type="ARBA" id="ARBA00006679"/>
    </source>
</evidence>
<protein>
    <submittedName>
        <fullName evidence="8">DoxX family protein</fullName>
    </submittedName>
</protein>
<dbReference type="AlphaFoldDB" id="A0A538T747"/>
<sequence length="137" mass="15212">MDEHARGKFSDWALTLLRIVVGFLFFCHGAQKILGWFAEPGAPKMSFKFPELPWFAGILELVGGALIALGILTRPVAFLLSGEMAVAYFMAHAPHGFWPILNHGELAVLYCFVFLFLAAHGGGPYSVDARRRKNRHP</sequence>
<dbReference type="Pfam" id="PF07681">
    <property type="entry name" value="DoxX"/>
    <property type="match status" value="1"/>
</dbReference>
<evidence type="ECO:0000256" key="4">
    <source>
        <dbReference type="ARBA" id="ARBA00022692"/>
    </source>
</evidence>
<organism evidence="8 9">
    <name type="scientific">Eiseniibacteriota bacterium</name>
    <dbReference type="NCBI Taxonomy" id="2212470"/>
    <lineage>
        <taxon>Bacteria</taxon>
        <taxon>Candidatus Eiseniibacteriota</taxon>
    </lineage>
</organism>
<keyword evidence="6 7" id="KW-0472">Membrane</keyword>
<dbReference type="EMBL" id="VBOW01000022">
    <property type="protein sequence ID" value="TMQ59446.1"/>
    <property type="molecule type" value="Genomic_DNA"/>
</dbReference>
<dbReference type="InterPro" id="IPR051907">
    <property type="entry name" value="DoxX-like_oxidoreductase"/>
</dbReference>
<dbReference type="PANTHER" id="PTHR33452">
    <property type="entry name" value="OXIDOREDUCTASE CATD-RELATED"/>
    <property type="match status" value="1"/>
</dbReference>
<name>A0A538T747_UNCEI</name>
<evidence type="ECO:0000256" key="3">
    <source>
        <dbReference type="ARBA" id="ARBA00022475"/>
    </source>
</evidence>
<comment type="caution">
    <text evidence="8">The sequence shown here is derived from an EMBL/GenBank/DDBJ whole genome shotgun (WGS) entry which is preliminary data.</text>
</comment>
<keyword evidence="3" id="KW-1003">Cell membrane</keyword>
<evidence type="ECO:0000256" key="6">
    <source>
        <dbReference type="ARBA" id="ARBA00023136"/>
    </source>
</evidence>
<comment type="similarity">
    <text evidence="2">Belongs to the DoxX family.</text>
</comment>
<evidence type="ECO:0000256" key="7">
    <source>
        <dbReference type="SAM" id="Phobius"/>
    </source>
</evidence>
<gene>
    <name evidence="8" type="ORF">E6K76_05100</name>
</gene>
<comment type="subcellular location">
    <subcellularLocation>
        <location evidence="1">Cell membrane</location>
        <topology evidence="1">Multi-pass membrane protein</topology>
    </subcellularLocation>
</comment>
<reference evidence="8 9" key="1">
    <citation type="journal article" date="2019" name="Nat. Microbiol.">
        <title>Mediterranean grassland soil C-N compound turnover is dependent on rainfall and depth, and is mediated by genomically divergent microorganisms.</title>
        <authorList>
            <person name="Diamond S."/>
            <person name="Andeer P.F."/>
            <person name="Li Z."/>
            <person name="Crits-Christoph A."/>
            <person name="Burstein D."/>
            <person name="Anantharaman K."/>
            <person name="Lane K.R."/>
            <person name="Thomas B.C."/>
            <person name="Pan C."/>
            <person name="Northen T.R."/>
            <person name="Banfield J.F."/>
        </authorList>
    </citation>
    <scope>NUCLEOTIDE SEQUENCE [LARGE SCALE GENOMIC DNA]</scope>
    <source>
        <strain evidence="8">WS_6</strain>
    </source>
</reference>
<keyword evidence="4 7" id="KW-0812">Transmembrane</keyword>
<feature type="transmembrane region" description="Helical" evidence="7">
    <location>
        <begin position="54"/>
        <end position="72"/>
    </location>
</feature>
<dbReference type="PANTHER" id="PTHR33452:SF4">
    <property type="entry name" value="BLL4328 PROTEIN"/>
    <property type="match status" value="1"/>
</dbReference>
<evidence type="ECO:0000313" key="9">
    <source>
        <dbReference type="Proteomes" id="UP000316852"/>
    </source>
</evidence>
<feature type="transmembrane region" description="Helical" evidence="7">
    <location>
        <begin position="84"/>
        <end position="101"/>
    </location>
</feature>
<keyword evidence="5 7" id="KW-1133">Transmembrane helix</keyword>
<evidence type="ECO:0000256" key="5">
    <source>
        <dbReference type="ARBA" id="ARBA00022989"/>
    </source>
</evidence>
<dbReference type="InterPro" id="IPR032808">
    <property type="entry name" value="DoxX"/>
</dbReference>
<evidence type="ECO:0000313" key="8">
    <source>
        <dbReference type="EMBL" id="TMQ59446.1"/>
    </source>
</evidence>
<feature type="transmembrane region" description="Helical" evidence="7">
    <location>
        <begin position="12"/>
        <end position="34"/>
    </location>
</feature>
<feature type="transmembrane region" description="Helical" evidence="7">
    <location>
        <begin position="107"/>
        <end position="127"/>
    </location>
</feature>